<gene>
    <name evidence="2" type="ORF">PYX00_001609</name>
</gene>
<comment type="caution">
    <text evidence="2">The sequence shown here is derived from an EMBL/GenBank/DDBJ whole genome shotgun (WGS) entry which is preliminary data.</text>
</comment>
<dbReference type="EMBL" id="JARGDH010000001">
    <property type="protein sequence ID" value="KAL0280265.1"/>
    <property type="molecule type" value="Genomic_DNA"/>
</dbReference>
<evidence type="ECO:0000313" key="2">
    <source>
        <dbReference type="EMBL" id="KAL0280265.1"/>
    </source>
</evidence>
<organism evidence="2">
    <name type="scientific">Menopon gallinae</name>
    <name type="common">poultry shaft louse</name>
    <dbReference type="NCBI Taxonomy" id="328185"/>
    <lineage>
        <taxon>Eukaryota</taxon>
        <taxon>Metazoa</taxon>
        <taxon>Ecdysozoa</taxon>
        <taxon>Arthropoda</taxon>
        <taxon>Hexapoda</taxon>
        <taxon>Insecta</taxon>
        <taxon>Pterygota</taxon>
        <taxon>Neoptera</taxon>
        <taxon>Paraneoptera</taxon>
        <taxon>Psocodea</taxon>
        <taxon>Troctomorpha</taxon>
        <taxon>Phthiraptera</taxon>
        <taxon>Amblycera</taxon>
        <taxon>Menoponidae</taxon>
        <taxon>Menopon</taxon>
    </lineage>
</organism>
<name>A0AAW2IDA8_9NEOP</name>
<sequence>MNKTGDSLTMSSGEKLTPTEKSITPAILGIPSVSHGAKISLNMNSKDKDNLLMQLEQWRQKRKDKLTARILGKNKPMISPKVLVKPKPKPKLISNPLSDSDGKPIRCSPKKSVFERLSEKDSRKDVTKKIEEKFEKPFVRKTPSIQPFSIEEIEVPEIVVSKCEEVVDVRDACELKSDPPKTVTEGDQPILSEETQSSVAVNSPEKSESGSENEVNVLPCDNDNIVENECVEVEVKEAENVKQPDEMAVNKNEGGKKVVVSKVKSFKIPRNGSMKPKAKAPLRRSISLIFRQKKGNYESAIHRTMSEDNINKLAESSEIPTTTTTTTTTEPIKNEVKTTEQTVITKVEKATVATPKPSLISSDDLRSKLENWLIEKGQSIDTYKHLQCFGLNMEKTPMHRVQKIDESINASLYSTAPNTPLVDIHDESDKENVTPPVLPKADVKDIEGYLSDLYRLIVHVKYPTSRCEEWLNAISKKFPNCKKLPVFWECEAAIYGDPTELKTVPENQNEQDDNPENSLTQMLDKLVIAEKCHSASKTERGLSMENIFKSKTVKFALKEMKVKQTDPTDGKGEKMLVATPVRRSARLQTPYKSNIVGSLKSLDPETRRKVSFQPNDALLTG</sequence>
<dbReference type="EMBL" id="JARGDH010000001">
    <property type="protein sequence ID" value="KAL0280266.1"/>
    <property type="molecule type" value="Genomic_DNA"/>
</dbReference>
<feature type="region of interest" description="Disordered" evidence="1">
    <location>
        <begin position="1"/>
        <end position="24"/>
    </location>
</feature>
<reference evidence="2" key="1">
    <citation type="journal article" date="2024" name="Gigascience">
        <title>Chromosome-level genome of the poultry shaft louse Menopon gallinae provides insight into the host-switching and adaptive evolution of parasitic lice.</title>
        <authorList>
            <person name="Xu Y."/>
            <person name="Ma L."/>
            <person name="Liu S."/>
            <person name="Liang Y."/>
            <person name="Liu Q."/>
            <person name="He Z."/>
            <person name="Tian L."/>
            <person name="Duan Y."/>
            <person name="Cai W."/>
            <person name="Li H."/>
            <person name="Song F."/>
        </authorList>
    </citation>
    <scope>NUCLEOTIDE SEQUENCE</scope>
    <source>
        <strain evidence="2">Cailab_2023a</strain>
    </source>
</reference>
<feature type="compositionally biased region" description="Polar residues" evidence="1">
    <location>
        <begin position="1"/>
        <end position="22"/>
    </location>
</feature>
<dbReference type="AlphaFoldDB" id="A0AAW2IDA8"/>
<feature type="region of interest" description="Disordered" evidence="1">
    <location>
        <begin position="176"/>
        <end position="218"/>
    </location>
</feature>
<proteinExistence type="predicted"/>
<protein>
    <submittedName>
        <fullName evidence="2">Uncharacterized protein</fullName>
    </submittedName>
</protein>
<feature type="region of interest" description="Disordered" evidence="1">
    <location>
        <begin position="595"/>
        <end position="621"/>
    </location>
</feature>
<accession>A0AAW2IDA8</accession>
<evidence type="ECO:0000256" key="1">
    <source>
        <dbReference type="SAM" id="MobiDB-lite"/>
    </source>
</evidence>